<dbReference type="OrthoDB" id="286173at2"/>
<evidence type="ECO:0000313" key="6">
    <source>
        <dbReference type="Proteomes" id="UP000051497"/>
    </source>
</evidence>
<evidence type="ECO:0000313" key="5">
    <source>
        <dbReference type="EMBL" id="MCS5710506.1"/>
    </source>
</evidence>
<organism evidence="4">
    <name type="scientific">Candidatus Berkiella aquae</name>
    <dbReference type="NCBI Taxonomy" id="295108"/>
    <lineage>
        <taxon>Bacteria</taxon>
        <taxon>Pseudomonadati</taxon>
        <taxon>Pseudomonadota</taxon>
        <taxon>Gammaproteobacteria</taxon>
        <taxon>Candidatus Berkiellales</taxon>
        <taxon>Candidatus Berkiellaceae</taxon>
        <taxon>Candidatus Berkiella</taxon>
    </lineage>
</organism>
<dbReference type="Gene3D" id="2.40.30.170">
    <property type="match status" value="1"/>
</dbReference>
<feature type="transmembrane region" description="Helical" evidence="2">
    <location>
        <begin position="6"/>
        <end position="24"/>
    </location>
</feature>
<dbReference type="RefSeq" id="WP_075065630.1">
    <property type="nucleotide sequence ID" value="NZ_LKAJ02000001.1"/>
</dbReference>
<keyword evidence="6" id="KW-1185">Reference proteome</keyword>
<protein>
    <submittedName>
        <fullName evidence="5">Efflux RND transporter periplasmic adaptor subunit</fullName>
    </submittedName>
    <submittedName>
        <fullName evidence="4">Inner membrane protein YiaV</fullName>
    </submittedName>
</protein>
<keyword evidence="2" id="KW-0472">Membrane</keyword>
<reference evidence="5" key="2">
    <citation type="journal article" date="2016" name="Genome Announc.">
        <title>Draft Genome Sequences of Two Novel Amoeba-Resistant Intranuclear Bacteria, 'Candidatus Berkiella cookevillensis' and 'Candidatus Berkiella aquae'.</title>
        <authorList>
            <person name="Mehari Y.T."/>
            <person name="Arivett B.A."/>
            <person name="Farone A.L."/>
            <person name="Gunderson J.H."/>
            <person name="Farone M.B."/>
        </authorList>
    </citation>
    <scope>NUCLEOTIDE SEQUENCE</scope>
    <source>
        <strain evidence="5">HT99</strain>
    </source>
</reference>
<dbReference type="SUPFAM" id="SSF111369">
    <property type="entry name" value="HlyD-like secretion proteins"/>
    <property type="match status" value="1"/>
</dbReference>
<dbReference type="Pfam" id="PF25917">
    <property type="entry name" value="BSH_RND"/>
    <property type="match status" value="1"/>
</dbReference>
<dbReference type="Proteomes" id="UP000051497">
    <property type="component" value="Unassembled WGS sequence"/>
</dbReference>
<evidence type="ECO:0000259" key="3">
    <source>
        <dbReference type="Pfam" id="PF25917"/>
    </source>
</evidence>
<dbReference type="PANTHER" id="PTHR30367:SF1">
    <property type="entry name" value="MULTIDRUG RESISTANCE PROTEIN MDTN"/>
    <property type="match status" value="1"/>
</dbReference>
<reference evidence="5" key="3">
    <citation type="submission" date="2021-06" db="EMBL/GenBank/DDBJ databases">
        <title>Genomic Description and Analysis of Intracellular Bacteria, Candidatus Berkiella cookevillensis and Candidatus Berkiella aquae.</title>
        <authorList>
            <person name="Kidane D.T."/>
            <person name="Mehari Y.T."/>
            <person name="Rice F.C."/>
            <person name="Arivett B.A."/>
            <person name="Farone A.L."/>
            <person name="Berk S.G."/>
            <person name="Farone M.B."/>
        </authorList>
    </citation>
    <scope>NUCLEOTIDE SEQUENCE</scope>
    <source>
        <strain evidence="5">HT99</strain>
    </source>
</reference>
<gene>
    <name evidence="4" type="primary">yiaV</name>
    <name evidence="5" type="ORF">HT99x_003620</name>
    <name evidence="4" type="ORF">HT99x_00995</name>
</gene>
<comment type="caution">
    <text evidence="4">The sequence shown here is derived from an EMBL/GenBank/DDBJ whole genome shotgun (WGS) entry which is preliminary data.</text>
</comment>
<dbReference type="Gene3D" id="2.40.50.100">
    <property type="match status" value="1"/>
</dbReference>
<keyword evidence="2" id="KW-1133">Transmembrane helix</keyword>
<dbReference type="PATRIC" id="fig|1590043.3.peg.1004"/>
<dbReference type="EMBL" id="LKAJ01000003">
    <property type="protein sequence ID" value="KRG21803.1"/>
    <property type="molecule type" value="Genomic_DNA"/>
</dbReference>
<reference evidence="4" key="1">
    <citation type="submission" date="2015-09" db="EMBL/GenBank/DDBJ databases">
        <title>Draft Genome Sequences of Two Novel Amoeba-resistant Intranuclear Bacteria, Candidatus Berkiella cookevillensis and Candidatus Berkiella aquae.</title>
        <authorList>
            <person name="Mehari Y.T."/>
            <person name="Arivett B.A."/>
            <person name="Farone A.L."/>
            <person name="Gunderson J.H."/>
            <person name="Farone M.B."/>
        </authorList>
    </citation>
    <scope>NUCLEOTIDE SEQUENCE [LARGE SCALE GENOMIC DNA]</scope>
    <source>
        <strain evidence="4">HT99</strain>
    </source>
</reference>
<proteinExistence type="inferred from homology"/>
<accession>A0A0Q9YLY7</accession>
<keyword evidence="2" id="KW-0812">Transmembrane</keyword>
<sequence length="319" mass="35520">MDLLLILTYTAICIFIFKIFRIPLNKWTVPTAVLGGVVIVGALIFGMNYNHPYSEMSLEYFVTTPIIPNVNGQVIEVPVKINAPLKAGETLLKIDPEPFKHKCDSLKAQLKMAQSDLDRAVELVAKKALPERELEVAHSRKDQLTADLAIANYELSQTTIKAPSVGFVTQVAVRPGMRAVAMPLRPLMIFVPIESKHFIGWFRQNSLLRLKPGDKAEVIFDGIPGTIFTGNVKYVFNVLAEGQISPNGELIDSKKAKDPGRVAVRIEITDPAFEKYRNALPGGSYGQAAIYTQHAKHLSIIRKVLIRMAAWMNYLFPIH</sequence>
<feature type="transmembrane region" description="Helical" evidence="2">
    <location>
        <begin position="31"/>
        <end position="49"/>
    </location>
</feature>
<evidence type="ECO:0000256" key="2">
    <source>
        <dbReference type="SAM" id="Phobius"/>
    </source>
</evidence>
<name>A0A0Q9YLY7_9GAMM</name>
<feature type="domain" description="Multidrug resistance protein MdtA-like barrel-sandwich hybrid" evidence="3">
    <location>
        <begin position="66"/>
        <end position="177"/>
    </location>
</feature>
<dbReference type="EMBL" id="LKAJ02000001">
    <property type="protein sequence ID" value="MCS5710506.1"/>
    <property type="molecule type" value="Genomic_DNA"/>
</dbReference>
<dbReference type="PANTHER" id="PTHR30367">
    <property type="entry name" value="P-HYDROXYBENZOIC ACID EFFLUX PUMP SUBUNIT AAEA-RELATED"/>
    <property type="match status" value="1"/>
</dbReference>
<dbReference type="InterPro" id="IPR058625">
    <property type="entry name" value="MdtA-like_BSH"/>
</dbReference>
<comment type="similarity">
    <text evidence="1">Belongs to the membrane fusion protein (MFP) (TC 8.A.1) family.</text>
</comment>
<evidence type="ECO:0000313" key="4">
    <source>
        <dbReference type="EMBL" id="KRG21803.1"/>
    </source>
</evidence>
<dbReference type="STRING" id="295108.HT99x_00995"/>
<dbReference type="InterPro" id="IPR050393">
    <property type="entry name" value="MFP_Efflux_Pump"/>
</dbReference>
<dbReference type="AlphaFoldDB" id="A0A0Q9YLY7"/>
<evidence type="ECO:0000256" key="1">
    <source>
        <dbReference type="ARBA" id="ARBA00009477"/>
    </source>
</evidence>